<evidence type="ECO:0000313" key="2">
    <source>
        <dbReference type="EMBL" id="KAK9534980.1"/>
    </source>
</evidence>
<feature type="compositionally biased region" description="Polar residues" evidence="1">
    <location>
        <begin position="66"/>
        <end position="87"/>
    </location>
</feature>
<reference evidence="2 3" key="1">
    <citation type="journal article" date="2024" name="Genome Biol. Evol.">
        <title>Chromosome-level genome assembly of the viviparous eelpout Zoarces viviparus.</title>
        <authorList>
            <person name="Fuhrmann N."/>
            <person name="Brasseur M.V."/>
            <person name="Bakowski C.E."/>
            <person name="Podsiadlowski L."/>
            <person name="Prost S."/>
            <person name="Krehenwinkel H."/>
            <person name="Mayer C."/>
        </authorList>
    </citation>
    <scope>NUCLEOTIDE SEQUENCE [LARGE SCALE GENOMIC DNA]</scope>
    <source>
        <strain evidence="2">NO-MEL_2022_Ind0_liver</strain>
    </source>
</reference>
<sequence length="107" mass="11522">MGVDWFPAEDGERITAQRPVLLSTAARQTAGEPHVSSVHHSYLVAAAPQDHPSPFPHSLSPRHQHQLSLNQSNYRPPNGPQSPSTCLPNLPDPLGAFGLSIPHLGRA</sequence>
<dbReference type="EMBL" id="JBCEZU010000056">
    <property type="protein sequence ID" value="KAK9534980.1"/>
    <property type="molecule type" value="Genomic_DNA"/>
</dbReference>
<protein>
    <submittedName>
        <fullName evidence="2">Uncharacterized protein</fullName>
    </submittedName>
</protein>
<organism evidence="2 3">
    <name type="scientific">Zoarces viviparus</name>
    <name type="common">Viviparous eelpout</name>
    <name type="synonym">Blennius viviparus</name>
    <dbReference type="NCBI Taxonomy" id="48416"/>
    <lineage>
        <taxon>Eukaryota</taxon>
        <taxon>Metazoa</taxon>
        <taxon>Chordata</taxon>
        <taxon>Craniata</taxon>
        <taxon>Vertebrata</taxon>
        <taxon>Euteleostomi</taxon>
        <taxon>Actinopterygii</taxon>
        <taxon>Neopterygii</taxon>
        <taxon>Teleostei</taxon>
        <taxon>Neoteleostei</taxon>
        <taxon>Acanthomorphata</taxon>
        <taxon>Eupercaria</taxon>
        <taxon>Perciformes</taxon>
        <taxon>Cottioidei</taxon>
        <taxon>Zoarcales</taxon>
        <taxon>Zoarcidae</taxon>
        <taxon>Zoarcinae</taxon>
        <taxon>Zoarces</taxon>
    </lineage>
</organism>
<feature type="region of interest" description="Disordered" evidence="1">
    <location>
        <begin position="27"/>
        <end position="92"/>
    </location>
</feature>
<comment type="caution">
    <text evidence="2">The sequence shown here is derived from an EMBL/GenBank/DDBJ whole genome shotgun (WGS) entry which is preliminary data.</text>
</comment>
<dbReference type="Proteomes" id="UP001488805">
    <property type="component" value="Unassembled WGS sequence"/>
</dbReference>
<name>A0AAW1FJN4_ZOAVI</name>
<evidence type="ECO:0000256" key="1">
    <source>
        <dbReference type="SAM" id="MobiDB-lite"/>
    </source>
</evidence>
<keyword evidence="3" id="KW-1185">Reference proteome</keyword>
<evidence type="ECO:0000313" key="3">
    <source>
        <dbReference type="Proteomes" id="UP001488805"/>
    </source>
</evidence>
<gene>
    <name evidence="2" type="ORF">VZT92_007390</name>
</gene>
<proteinExistence type="predicted"/>
<accession>A0AAW1FJN4</accession>
<dbReference type="AlphaFoldDB" id="A0AAW1FJN4"/>